<keyword evidence="1" id="KW-1133">Transmembrane helix</keyword>
<feature type="transmembrane region" description="Helical" evidence="1">
    <location>
        <begin position="85"/>
        <end position="110"/>
    </location>
</feature>
<organism evidence="2 3">
    <name type="scientific">Gossypium anomalum</name>
    <dbReference type="NCBI Taxonomy" id="47600"/>
    <lineage>
        <taxon>Eukaryota</taxon>
        <taxon>Viridiplantae</taxon>
        <taxon>Streptophyta</taxon>
        <taxon>Embryophyta</taxon>
        <taxon>Tracheophyta</taxon>
        <taxon>Spermatophyta</taxon>
        <taxon>Magnoliopsida</taxon>
        <taxon>eudicotyledons</taxon>
        <taxon>Gunneridae</taxon>
        <taxon>Pentapetalae</taxon>
        <taxon>rosids</taxon>
        <taxon>malvids</taxon>
        <taxon>Malvales</taxon>
        <taxon>Malvaceae</taxon>
        <taxon>Malvoideae</taxon>
        <taxon>Gossypium</taxon>
    </lineage>
</organism>
<accession>A0A8J5ZB24</accession>
<name>A0A8J5ZB24_9ROSI</name>
<evidence type="ECO:0000313" key="3">
    <source>
        <dbReference type="Proteomes" id="UP000701853"/>
    </source>
</evidence>
<dbReference type="Proteomes" id="UP000701853">
    <property type="component" value="Chromosome 4"/>
</dbReference>
<keyword evidence="1" id="KW-0472">Membrane</keyword>
<comment type="caution">
    <text evidence="2">The sequence shown here is derived from an EMBL/GenBank/DDBJ whole genome shotgun (WGS) entry which is preliminary data.</text>
</comment>
<protein>
    <submittedName>
        <fullName evidence="2">Uncharacterized protein</fullName>
    </submittedName>
</protein>
<reference evidence="2 3" key="1">
    <citation type="journal article" date="2021" name="bioRxiv">
        <title>The Gossypium anomalum genome as a resource for cotton improvement and evolutionary analysis of hybrid incompatibility.</title>
        <authorList>
            <person name="Grover C.E."/>
            <person name="Yuan D."/>
            <person name="Arick M.A."/>
            <person name="Miller E.R."/>
            <person name="Hu G."/>
            <person name="Peterson D.G."/>
            <person name="Wendel J.F."/>
            <person name="Udall J.A."/>
        </authorList>
    </citation>
    <scope>NUCLEOTIDE SEQUENCE [LARGE SCALE GENOMIC DNA]</scope>
    <source>
        <strain evidence="2">JFW-Udall</strain>
        <tissue evidence="2">Leaf</tissue>
    </source>
</reference>
<keyword evidence="3" id="KW-1185">Reference proteome</keyword>
<evidence type="ECO:0000256" key="1">
    <source>
        <dbReference type="SAM" id="Phobius"/>
    </source>
</evidence>
<dbReference type="AlphaFoldDB" id="A0A8J5ZB24"/>
<proteinExistence type="predicted"/>
<dbReference type="EMBL" id="JAHUZN010000004">
    <property type="protein sequence ID" value="KAG8497357.1"/>
    <property type="molecule type" value="Genomic_DNA"/>
</dbReference>
<gene>
    <name evidence="2" type="ORF">CXB51_008627</name>
</gene>
<keyword evidence="1" id="KW-0812">Transmembrane</keyword>
<sequence>MSSFSPSFLLVGGLLPKDRKTWVHPPFSWTRPRRTERRALTTQPRGGSGIQRVNGVVDDHFGETGAESWASYVPGAHMEAWRPKLLGFLLLFYALGHVFGLVLVLGQIYLV</sequence>
<evidence type="ECO:0000313" key="2">
    <source>
        <dbReference type="EMBL" id="KAG8497357.1"/>
    </source>
</evidence>